<feature type="transmembrane region" description="Helical" evidence="8">
    <location>
        <begin position="215"/>
        <end position="234"/>
    </location>
</feature>
<keyword evidence="2" id="KW-1003">Cell membrane</keyword>
<keyword evidence="4 8" id="KW-0812">Transmembrane</keyword>
<feature type="transmembrane region" description="Helical" evidence="8">
    <location>
        <begin position="131"/>
        <end position="150"/>
    </location>
</feature>
<dbReference type="InterPro" id="IPR000715">
    <property type="entry name" value="Glycosyl_transferase_4"/>
</dbReference>
<feature type="transmembrane region" description="Helical" evidence="8">
    <location>
        <begin position="533"/>
        <end position="551"/>
    </location>
</feature>
<feature type="binding site" evidence="7">
    <location>
        <position position="210"/>
    </location>
    <ligand>
        <name>Mg(2+)</name>
        <dbReference type="ChEBI" id="CHEBI:18420"/>
    </ligand>
</feature>
<comment type="caution">
    <text evidence="9">The sequence shown here is derived from an EMBL/GenBank/DDBJ whole genome shotgun (WGS) entry which is preliminary data.</text>
</comment>
<protein>
    <submittedName>
        <fullName evidence="9">Undecaprenyl-phosphate alpha-N-acetylglucosaminyl 1-phosphate transferase</fullName>
    </submittedName>
</protein>
<evidence type="ECO:0000313" key="10">
    <source>
        <dbReference type="Proteomes" id="UP000095200"/>
    </source>
</evidence>
<keyword evidence="6 8" id="KW-0472">Membrane</keyword>
<feature type="transmembrane region" description="Helical" evidence="8">
    <location>
        <begin position="505"/>
        <end position="524"/>
    </location>
</feature>
<comment type="subcellular location">
    <subcellularLocation>
        <location evidence="1">Cell membrane</location>
        <topology evidence="1">Multi-pass membrane protein</topology>
    </subcellularLocation>
</comment>
<dbReference type="STRING" id="1592317.DPF_1846"/>
<evidence type="ECO:0000256" key="2">
    <source>
        <dbReference type="ARBA" id="ARBA00022475"/>
    </source>
</evidence>
<evidence type="ECO:0000256" key="1">
    <source>
        <dbReference type="ARBA" id="ARBA00004651"/>
    </source>
</evidence>
<keyword evidence="10" id="KW-1185">Reference proteome</keyword>
<feature type="transmembrane region" description="Helical" evidence="8">
    <location>
        <begin position="182"/>
        <end position="203"/>
    </location>
</feature>
<evidence type="ECO:0000256" key="6">
    <source>
        <dbReference type="ARBA" id="ARBA00023136"/>
    </source>
</evidence>
<dbReference type="GO" id="GO:0046872">
    <property type="term" value="F:metal ion binding"/>
    <property type="evidence" value="ECO:0007669"/>
    <property type="project" value="UniProtKB-KW"/>
</dbReference>
<evidence type="ECO:0000256" key="3">
    <source>
        <dbReference type="ARBA" id="ARBA00022679"/>
    </source>
</evidence>
<feature type="transmembrane region" description="Helical" evidence="8">
    <location>
        <begin position="6"/>
        <end position="26"/>
    </location>
</feature>
<gene>
    <name evidence="9" type="ORF">DPF_1846</name>
</gene>
<dbReference type="PANTHER" id="PTHR22926">
    <property type="entry name" value="PHOSPHO-N-ACETYLMURAMOYL-PENTAPEPTIDE-TRANSFERASE"/>
    <property type="match status" value="1"/>
</dbReference>
<feature type="transmembrane region" description="Helical" evidence="8">
    <location>
        <begin position="286"/>
        <end position="306"/>
    </location>
</feature>
<dbReference type="GO" id="GO:0016780">
    <property type="term" value="F:phosphotransferase activity, for other substituted phosphate groups"/>
    <property type="evidence" value="ECO:0007669"/>
    <property type="project" value="InterPro"/>
</dbReference>
<organism evidence="9 10">
    <name type="scientific">Desulfoplanes formicivorans</name>
    <dbReference type="NCBI Taxonomy" id="1592317"/>
    <lineage>
        <taxon>Bacteria</taxon>
        <taxon>Pseudomonadati</taxon>
        <taxon>Thermodesulfobacteriota</taxon>
        <taxon>Desulfovibrionia</taxon>
        <taxon>Desulfovibrionales</taxon>
        <taxon>Desulfoplanaceae</taxon>
        <taxon>Desulfoplanes</taxon>
    </lineage>
</organism>
<feature type="transmembrane region" description="Helical" evidence="8">
    <location>
        <begin position="482"/>
        <end position="499"/>
    </location>
</feature>
<dbReference type="Proteomes" id="UP000095200">
    <property type="component" value="Unassembled WGS sequence"/>
</dbReference>
<feature type="transmembrane region" description="Helical" evidence="8">
    <location>
        <begin position="69"/>
        <end position="86"/>
    </location>
</feature>
<feature type="binding site" evidence="7">
    <location>
        <position position="150"/>
    </location>
    <ligand>
        <name>Mg(2+)</name>
        <dbReference type="ChEBI" id="CHEBI:18420"/>
    </ligand>
</feature>
<dbReference type="CDD" id="cd06853">
    <property type="entry name" value="GT_WecA_like"/>
    <property type="match status" value="1"/>
</dbReference>
<evidence type="ECO:0000256" key="8">
    <source>
        <dbReference type="SAM" id="Phobius"/>
    </source>
</evidence>
<proteinExistence type="predicted"/>
<dbReference type="Pfam" id="PF00953">
    <property type="entry name" value="Glycos_transf_4"/>
    <property type="match status" value="1"/>
</dbReference>
<name>A0A194AJ87_9BACT</name>
<evidence type="ECO:0000256" key="4">
    <source>
        <dbReference type="ARBA" id="ARBA00022692"/>
    </source>
</evidence>
<feature type="transmembrane region" description="Helical" evidence="8">
    <location>
        <begin position="369"/>
        <end position="388"/>
    </location>
</feature>
<dbReference type="RefSeq" id="WP_176724223.1">
    <property type="nucleotide sequence ID" value="NZ_BDFE01000017.1"/>
</dbReference>
<dbReference type="GO" id="GO:0009103">
    <property type="term" value="P:lipopolysaccharide biosynthetic process"/>
    <property type="evidence" value="ECO:0007669"/>
    <property type="project" value="TreeGrafter"/>
</dbReference>
<keyword evidence="3 9" id="KW-0808">Transferase</keyword>
<sequence length="552" mass="62957">MNYLIAFYLEFFVVTLLMPFAIKAAYRMGIVDLPGYRKVHSNPIPRIGGVVIAISVLLVFCFISSKSLFLYVFMVSGSLIVIAGLIDDCVCLNYRYKFIAQAVASCFFVVASGMHIPFLETLFGFEGPLSVYADIFITSVFIIGAINIINLSDGLDALASGLAIISFFVIIFIAYESQRSDILSIAILMISSMLAFMRFNVFPAQIFMGDTGSQFIGFTLGACIVVLSCTNNFTVLNIGIIPFLLGIPFLDTLNVIYLRLLERKNPFLPDKNHIHHKLVAMHLTQYQAVGCMYVAHFVLLGFGLAMRGLEPLFIIFIYILFAFLSLFGLNRINFSGVLNFFSKIHHLSVFQIRIGQSSITLSRYSISRFFWHLFFAFLSCYYVFFSATMTTIDVSLLSVFVVVLLLSLFLCIVCKYDYIVFYKIMFYFFNMVILIYSNDHYLFEMNNGLISISLIDVFIISIFFLYFVCISLTSEKVPVNSIDFLMLIGLFLLIFVSAYESSMLYFLQMLLRFVLMSFFINLIFSRFERNMKYVTVLMIYLFFVFIVKAIAA</sequence>
<feature type="transmembrane region" description="Helical" evidence="8">
    <location>
        <begin position="98"/>
        <end position="119"/>
    </location>
</feature>
<feature type="transmembrane region" description="Helical" evidence="8">
    <location>
        <begin position="157"/>
        <end position="176"/>
    </location>
</feature>
<evidence type="ECO:0000256" key="5">
    <source>
        <dbReference type="ARBA" id="ARBA00022989"/>
    </source>
</evidence>
<dbReference type="GO" id="GO:0071555">
    <property type="term" value="P:cell wall organization"/>
    <property type="evidence" value="ECO:0007669"/>
    <property type="project" value="TreeGrafter"/>
</dbReference>
<dbReference type="PANTHER" id="PTHR22926:SF3">
    <property type="entry name" value="UNDECAPRENYL-PHOSPHATE ALPHA-N-ACETYLGLUCOSAMINYL 1-PHOSPHATE TRANSFERASE"/>
    <property type="match status" value="1"/>
</dbReference>
<dbReference type="AlphaFoldDB" id="A0A194AJ87"/>
<dbReference type="GO" id="GO:0005886">
    <property type="term" value="C:plasma membrane"/>
    <property type="evidence" value="ECO:0007669"/>
    <property type="project" value="UniProtKB-SubCell"/>
</dbReference>
<reference evidence="10" key="1">
    <citation type="submission" date="2016-06" db="EMBL/GenBank/DDBJ databases">
        <title>Draft genome sequence of Desulfoplanes formicivorans strain Pf12B.</title>
        <authorList>
            <person name="Watanabe M."/>
            <person name="Kojima H."/>
            <person name="Fukui M."/>
        </authorList>
    </citation>
    <scope>NUCLEOTIDE SEQUENCE [LARGE SCALE GENOMIC DNA]</scope>
    <source>
        <strain evidence="10">Pf12B</strain>
    </source>
</reference>
<keyword evidence="7" id="KW-0460">Magnesium</keyword>
<evidence type="ECO:0000313" key="9">
    <source>
        <dbReference type="EMBL" id="GAU09126.1"/>
    </source>
</evidence>
<dbReference type="GO" id="GO:0044038">
    <property type="term" value="P:cell wall macromolecule biosynthetic process"/>
    <property type="evidence" value="ECO:0007669"/>
    <property type="project" value="TreeGrafter"/>
</dbReference>
<feature type="transmembrane region" description="Helical" evidence="8">
    <location>
        <begin position="240"/>
        <end position="261"/>
    </location>
</feature>
<accession>A0A194AJ87</accession>
<feature type="transmembrane region" description="Helical" evidence="8">
    <location>
        <begin position="312"/>
        <end position="329"/>
    </location>
</feature>
<feature type="transmembrane region" description="Helical" evidence="8">
    <location>
        <begin position="394"/>
        <end position="413"/>
    </location>
</feature>
<feature type="transmembrane region" description="Helical" evidence="8">
    <location>
        <begin position="47"/>
        <end position="63"/>
    </location>
</feature>
<dbReference type="EMBL" id="BDFE01000017">
    <property type="protein sequence ID" value="GAU09126.1"/>
    <property type="molecule type" value="Genomic_DNA"/>
</dbReference>
<keyword evidence="7" id="KW-0479">Metal-binding</keyword>
<feature type="transmembrane region" description="Helical" evidence="8">
    <location>
        <begin position="449"/>
        <end position="470"/>
    </location>
</feature>
<keyword evidence="5 8" id="KW-1133">Transmembrane helix</keyword>
<evidence type="ECO:0000256" key="7">
    <source>
        <dbReference type="PIRSR" id="PIRSR600715-1"/>
    </source>
</evidence>
<feature type="transmembrane region" description="Helical" evidence="8">
    <location>
        <begin position="420"/>
        <end position="437"/>
    </location>
</feature>
<comment type="cofactor">
    <cofactor evidence="7">
        <name>Mg(2+)</name>
        <dbReference type="ChEBI" id="CHEBI:18420"/>
    </cofactor>
</comment>